<protein>
    <submittedName>
        <fullName evidence="3">Uncharacterized protein</fullName>
    </submittedName>
</protein>
<gene>
    <name evidence="3" type="ORF">CORC01_04653</name>
</gene>
<feature type="region of interest" description="Disordered" evidence="1">
    <location>
        <begin position="87"/>
        <end position="115"/>
    </location>
</feature>
<reference evidence="3 4" key="1">
    <citation type="submission" date="2016-09" db="EMBL/GenBank/DDBJ databases">
        <authorList>
            <person name="Capua I."/>
            <person name="De Benedictis P."/>
            <person name="Joannis T."/>
            <person name="Lombin L.H."/>
            <person name="Cattoli G."/>
        </authorList>
    </citation>
    <scope>NUCLEOTIDE SEQUENCE [LARGE SCALE GENOMIC DNA]</scope>
    <source>
        <strain evidence="3 4">IMI 309357</strain>
    </source>
</reference>
<comment type="caution">
    <text evidence="3">The sequence shown here is derived from an EMBL/GenBank/DDBJ whole genome shotgun (WGS) entry which is preliminary data.</text>
</comment>
<keyword evidence="2" id="KW-1133">Transmembrane helix</keyword>
<organism evidence="3 4">
    <name type="scientific">Colletotrichum orchidophilum</name>
    <dbReference type="NCBI Taxonomy" id="1209926"/>
    <lineage>
        <taxon>Eukaryota</taxon>
        <taxon>Fungi</taxon>
        <taxon>Dikarya</taxon>
        <taxon>Ascomycota</taxon>
        <taxon>Pezizomycotina</taxon>
        <taxon>Sordariomycetes</taxon>
        <taxon>Hypocreomycetidae</taxon>
        <taxon>Glomerellales</taxon>
        <taxon>Glomerellaceae</taxon>
        <taxon>Colletotrichum</taxon>
    </lineage>
</organism>
<evidence type="ECO:0000256" key="1">
    <source>
        <dbReference type="SAM" id="MobiDB-lite"/>
    </source>
</evidence>
<evidence type="ECO:0000313" key="4">
    <source>
        <dbReference type="Proteomes" id="UP000176998"/>
    </source>
</evidence>
<keyword evidence="2" id="KW-0812">Transmembrane</keyword>
<accession>A0A1G4BF73</accession>
<dbReference type="AlphaFoldDB" id="A0A1G4BF73"/>
<sequence length="170" mass="18670">MDRTKPSIPRPFENQQRQRPSSYLASNNVCSQAETQNNGPVREFNTTHNPGNHGANSPFGNTGTINYTQFNGPVNFFVEWKGNNIPTEAASPTPQCHQGGTSADVSSTDRSNLTEPATPPLLRLPRHAFFILLIPFLGFAITHWWSSVGARRATTSLTSPTSPTRTFCPN</sequence>
<keyword evidence="2" id="KW-0472">Membrane</keyword>
<evidence type="ECO:0000313" key="3">
    <source>
        <dbReference type="EMBL" id="OHF00007.1"/>
    </source>
</evidence>
<dbReference type="Proteomes" id="UP000176998">
    <property type="component" value="Unassembled WGS sequence"/>
</dbReference>
<keyword evidence="4" id="KW-1185">Reference proteome</keyword>
<dbReference type="GeneID" id="34557810"/>
<dbReference type="EMBL" id="MJBS01000031">
    <property type="protein sequence ID" value="OHF00007.1"/>
    <property type="molecule type" value="Genomic_DNA"/>
</dbReference>
<feature type="compositionally biased region" description="Polar residues" evidence="1">
    <location>
        <begin position="13"/>
        <end position="60"/>
    </location>
</feature>
<evidence type="ECO:0000256" key="2">
    <source>
        <dbReference type="SAM" id="Phobius"/>
    </source>
</evidence>
<name>A0A1G4BF73_9PEZI</name>
<feature type="region of interest" description="Disordered" evidence="1">
    <location>
        <begin position="1"/>
        <end position="60"/>
    </location>
</feature>
<dbReference type="RefSeq" id="XP_022477151.1">
    <property type="nucleotide sequence ID" value="XM_022616300.1"/>
</dbReference>
<feature type="transmembrane region" description="Helical" evidence="2">
    <location>
        <begin position="128"/>
        <end position="146"/>
    </location>
</feature>
<proteinExistence type="predicted"/>